<dbReference type="SUPFAM" id="SSF47095">
    <property type="entry name" value="HMG-box"/>
    <property type="match status" value="1"/>
</dbReference>
<name>A0ABR4GZ11_9EURO</name>
<protein>
    <recommendedName>
        <fullName evidence="3">HMG box domain-containing protein</fullName>
    </recommendedName>
</protein>
<dbReference type="EMBL" id="JBFXLT010000118">
    <property type="protein sequence ID" value="KAL2808214.1"/>
    <property type="molecule type" value="Genomic_DNA"/>
</dbReference>
<evidence type="ECO:0000313" key="4">
    <source>
        <dbReference type="EMBL" id="KAL2808214.1"/>
    </source>
</evidence>
<reference evidence="4 5" key="1">
    <citation type="submission" date="2024-07" db="EMBL/GenBank/DDBJ databases">
        <title>Section-level genome sequencing and comparative genomics of Aspergillus sections Usti and Cavernicolus.</title>
        <authorList>
            <consortium name="Lawrence Berkeley National Laboratory"/>
            <person name="Nybo J.L."/>
            <person name="Vesth T.C."/>
            <person name="Theobald S."/>
            <person name="Frisvad J.C."/>
            <person name="Larsen T.O."/>
            <person name="Kjaerboelling I."/>
            <person name="Rothschild-Mancinelli K."/>
            <person name="Lyhne E.K."/>
            <person name="Kogle M.E."/>
            <person name="Barry K."/>
            <person name="Clum A."/>
            <person name="Na H."/>
            <person name="Ledsgaard L."/>
            <person name="Lin J."/>
            <person name="Lipzen A."/>
            <person name="Kuo A."/>
            <person name="Riley R."/>
            <person name="Mondo S."/>
            <person name="Labutti K."/>
            <person name="Haridas S."/>
            <person name="Pangalinan J."/>
            <person name="Salamov A.A."/>
            <person name="Simmons B.A."/>
            <person name="Magnuson J.K."/>
            <person name="Chen J."/>
            <person name="Drula E."/>
            <person name="Henrissat B."/>
            <person name="Wiebenga A."/>
            <person name="Lubbers R.J."/>
            <person name="Gomes A.C."/>
            <person name="Makela M.R."/>
            <person name="Stajich J."/>
            <person name="Grigoriev I.V."/>
            <person name="Mortensen U.H."/>
            <person name="De Vries R.P."/>
            <person name="Baker S.E."/>
            <person name="Andersen M.R."/>
        </authorList>
    </citation>
    <scope>NUCLEOTIDE SEQUENCE [LARGE SCALE GENOMIC DNA]</scope>
    <source>
        <strain evidence="4 5">CBS 588.65</strain>
    </source>
</reference>
<feature type="region of interest" description="Disordered" evidence="2">
    <location>
        <begin position="1"/>
        <end position="138"/>
    </location>
</feature>
<keyword evidence="1" id="KW-0238">DNA-binding</keyword>
<dbReference type="PROSITE" id="PS50118">
    <property type="entry name" value="HMG_BOX_2"/>
    <property type="match status" value="1"/>
</dbReference>
<sequence length="482" mass="53502">MPPTTSPWYDRISSSESASVPSIEDHHSDLLLGKSDLSNSNLGPESEPQLDSSYQNLVLTFESEQAPQHDQSDFSRNAGPYSGDASLRDLEPALTEHKEEPAIVPKDRVQKSPQRRTRKDKDKEPQTILPGPLSELTKHTTNVPLRDMVKHVHRSIAQRHLEVAEKGGNVTRPMSSFKLYRSANRTANRRTANRRTANRRTANRRTANRRTADRRTADSWARESPEIRAKYIRLAIIEKQNHERAHPGYKFTPEKDKKKRAGSEDGGANERQRTPCRSAPGRSTPAMDSNSWDSSRSTPLATVDHGLSVNGYFPASWPTSNPSRSSLSGSMLPSQYVQSTANHALVEYNVEGVHAWMGNVDLGEMQYPSSCSMMEGPFIPGPLPSPLPGALADAEMEAHTLVLPRTIQIAPEMQVGNEQVQPNLVQSFNTTGIEHEQVGYLSFQARTQDLTSNDNSTPDSMFWPATHQAICKIAGNVKFPIA</sequence>
<feature type="region of interest" description="Disordered" evidence="2">
    <location>
        <begin position="243"/>
        <end position="298"/>
    </location>
</feature>
<keyword evidence="1" id="KW-0539">Nucleus</keyword>
<evidence type="ECO:0000313" key="5">
    <source>
        <dbReference type="Proteomes" id="UP001610334"/>
    </source>
</evidence>
<dbReference type="InterPro" id="IPR036910">
    <property type="entry name" value="HMG_box_dom_sf"/>
</dbReference>
<feature type="compositionally biased region" description="Basic residues" evidence="2">
    <location>
        <begin position="187"/>
        <end position="208"/>
    </location>
</feature>
<dbReference type="InterPro" id="IPR009071">
    <property type="entry name" value="HMG_box_dom"/>
</dbReference>
<proteinExistence type="predicted"/>
<feature type="DNA-binding region" description="HMG box" evidence="1">
    <location>
        <begin position="170"/>
        <end position="250"/>
    </location>
</feature>
<organism evidence="4 5">
    <name type="scientific">Aspergillus granulosus</name>
    <dbReference type="NCBI Taxonomy" id="176169"/>
    <lineage>
        <taxon>Eukaryota</taxon>
        <taxon>Fungi</taxon>
        <taxon>Dikarya</taxon>
        <taxon>Ascomycota</taxon>
        <taxon>Pezizomycotina</taxon>
        <taxon>Eurotiomycetes</taxon>
        <taxon>Eurotiomycetidae</taxon>
        <taxon>Eurotiales</taxon>
        <taxon>Aspergillaceae</taxon>
        <taxon>Aspergillus</taxon>
        <taxon>Aspergillus subgen. Nidulantes</taxon>
    </lineage>
</organism>
<dbReference type="Gene3D" id="1.10.30.10">
    <property type="entry name" value="High mobility group box domain"/>
    <property type="match status" value="1"/>
</dbReference>
<feature type="compositionally biased region" description="Basic and acidic residues" evidence="2">
    <location>
        <begin position="86"/>
        <end position="110"/>
    </location>
</feature>
<evidence type="ECO:0000259" key="3">
    <source>
        <dbReference type="PROSITE" id="PS50118"/>
    </source>
</evidence>
<accession>A0ABR4GZ11</accession>
<feature type="compositionally biased region" description="Polar residues" evidence="2">
    <location>
        <begin position="36"/>
        <end position="69"/>
    </location>
</feature>
<feature type="compositionally biased region" description="Basic and acidic residues" evidence="2">
    <location>
        <begin position="243"/>
        <end position="256"/>
    </location>
</feature>
<gene>
    <name evidence="4" type="ORF">BJX63DRAFT_436333</name>
</gene>
<dbReference type="Proteomes" id="UP001610334">
    <property type="component" value="Unassembled WGS sequence"/>
</dbReference>
<feature type="domain" description="HMG box" evidence="3">
    <location>
        <begin position="170"/>
        <end position="250"/>
    </location>
</feature>
<feature type="compositionally biased region" description="Polar residues" evidence="2">
    <location>
        <begin position="286"/>
        <end position="298"/>
    </location>
</feature>
<feature type="compositionally biased region" description="Basic and acidic residues" evidence="2">
    <location>
        <begin position="210"/>
        <end position="223"/>
    </location>
</feature>
<feature type="region of interest" description="Disordered" evidence="2">
    <location>
        <begin position="182"/>
        <end position="223"/>
    </location>
</feature>
<evidence type="ECO:0000256" key="1">
    <source>
        <dbReference type="PROSITE-ProRule" id="PRU00267"/>
    </source>
</evidence>
<evidence type="ECO:0000256" key="2">
    <source>
        <dbReference type="SAM" id="MobiDB-lite"/>
    </source>
</evidence>
<comment type="caution">
    <text evidence="4">The sequence shown here is derived from an EMBL/GenBank/DDBJ whole genome shotgun (WGS) entry which is preliminary data.</text>
</comment>
<keyword evidence="5" id="KW-1185">Reference proteome</keyword>